<dbReference type="Pfam" id="PF21825">
    <property type="entry name" value="crAss001_48"/>
    <property type="match status" value="1"/>
</dbReference>
<proteinExistence type="predicted"/>
<evidence type="ECO:0000256" key="1">
    <source>
        <dbReference type="SAM" id="Coils"/>
    </source>
</evidence>
<gene>
    <name evidence="2" type="ORF">DXA27_14010</name>
</gene>
<accession>A0A413JWV1</accession>
<evidence type="ECO:0000313" key="3">
    <source>
        <dbReference type="Proteomes" id="UP000284614"/>
    </source>
</evidence>
<dbReference type="EMBL" id="QSDG01000012">
    <property type="protein sequence ID" value="RGY67815.1"/>
    <property type="molecule type" value="Genomic_DNA"/>
</dbReference>
<evidence type="ECO:0000313" key="2">
    <source>
        <dbReference type="EMBL" id="RGY67815.1"/>
    </source>
</evidence>
<keyword evidence="1" id="KW-0175">Coiled coil</keyword>
<protein>
    <submittedName>
        <fullName evidence="2">Uncharacterized protein</fullName>
    </submittedName>
</protein>
<dbReference type="AlphaFoldDB" id="A0A413JWV1"/>
<reference evidence="2 3" key="1">
    <citation type="submission" date="2018-08" db="EMBL/GenBank/DDBJ databases">
        <title>A genome reference for cultivated species of the human gut microbiota.</title>
        <authorList>
            <person name="Zou Y."/>
            <person name="Xue W."/>
            <person name="Luo G."/>
        </authorList>
    </citation>
    <scope>NUCLEOTIDE SEQUENCE [LARGE SCALE GENOMIC DNA]</scope>
    <source>
        <strain evidence="2 3">OF01-1</strain>
    </source>
</reference>
<feature type="coiled-coil region" evidence="1">
    <location>
        <begin position="1"/>
        <end position="28"/>
    </location>
</feature>
<dbReference type="InterPro" id="IPR054052">
    <property type="entry name" value="Y16Q-like"/>
</dbReference>
<organism evidence="2 3">
    <name type="scientific">Bacteroides fragilis</name>
    <dbReference type="NCBI Taxonomy" id="817"/>
    <lineage>
        <taxon>Bacteria</taxon>
        <taxon>Pseudomonadati</taxon>
        <taxon>Bacteroidota</taxon>
        <taxon>Bacteroidia</taxon>
        <taxon>Bacteroidales</taxon>
        <taxon>Bacteroidaceae</taxon>
        <taxon>Bacteroides</taxon>
    </lineage>
</organism>
<sequence length="63" mass="7344">MDDFKSRLVEEQAQLEEKLNKLNGFNQSEKVNEIDPVQKSLLIIQAGAMYTYNECLKERLARL</sequence>
<comment type="caution">
    <text evidence="2">The sequence shown here is derived from an EMBL/GenBank/DDBJ whole genome shotgun (WGS) entry which is preliminary data.</text>
</comment>
<name>A0A413JWV1_BACFG</name>
<dbReference type="Proteomes" id="UP000284614">
    <property type="component" value="Unassembled WGS sequence"/>
</dbReference>
<dbReference type="RefSeq" id="WP_122130600.1">
    <property type="nucleotide sequence ID" value="NZ_JAGJHH010000014.1"/>
</dbReference>